<organism evidence="2 3">
    <name type="scientific">Tilletiaria anomala (strain ATCC 24038 / CBS 436.72 / UBC 951)</name>
    <dbReference type="NCBI Taxonomy" id="1037660"/>
    <lineage>
        <taxon>Eukaryota</taxon>
        <taxon>Fungi</taxon>
        <taxon>Dikarya</taxon>
        <taxon>Basidiomycota</taxon>
        <taxon>Ustilaginomycotina</taxon>
        <taxon>Exobasidiomycetes</taxon>
        <taxon>Georgefischeriales</taxon>
        <taxon>Tilletiariaceae</taxon>
        <taxon>Tilletiaria</taxon>
    </lineage>
</organism>
<dbReference type="HOGENOM" id="CLU_1836516_0_0_1"/>
<dbReference type="RefSeq" id="XP_013244806.1">
    <property type="nucleotide sequence ID" value="XM_013389352.1"/>
</dbReference>
<dbReference type="AlphaFoldDB" id="A0A066WLY5"/>
<accession>A0A066WLY5</accession>
<comment type="caution">
    <text evidence="2">The sequence shown here is derived from an EMBL/GenBank/DDBJ whole genome shotgun (WGS) entry which is preliminary data.</text>
</comment>
<evidence type="ECO:0000256" key="1">
    <source>
        <dbReference type="SAM" id="Phobius"/>
    </source>
</evidence>
<dbReference type="InParanoid" id="A0A066WLY5"/>
<dbReference type="GeneID" id="25267499"/>
<sequence length="140" mass="15621">MRCPWHFGRPFLFLVHPFIASSFHRSSIFVDGFFGCGNVFVSHTLVVLAAVVACGGCLPLLIASLIASSIHPFRLPSFPPSMWLLVSPWKALLLLYREMASRGGRQCQAQTLKGNGCLYLPVLDVWSTDKLSHTHFYGHF</sequence>
<feature type="transmembrane region" description="Helical" evidence="1">
    <location>
        <begin position="45"/>
        <end position="66"/>
    </location>
</feature>
<gene>
    <name evidence="2" type="ORF">K437DRAFT_45576</name>
</gene>
<evidence type="ECO:0000313" key="3">
    <source>
        <dbReference type="Proteomes" id="UP000027361"/>
    </source>
</evidence>
<keyword evidence="1" id="KW-0472">Membrane</keyword>
<protein>
    <submittedName>
        <fullName evidence="2">Uncharacterized protein</fullName>
    </submittedName>
</protein>
<proteinExistence type="predicted"/>
<name>A0A066WLY5_TILAU</name>
<keyword evidence="3" id="KW-1185">Reference proteome</keyword>
<keyword evidence="1" id="KW-1133">Transmembrane helix</keyword>
<keyword evidence="1" id="KW-0812">Transmembrane</keyword>
<dbReference type="EMBL" id="JMSN01000015">
    <property type="protein sequence ID" value="KDN52009.1"/>
    <property type="molecule type" value="Genomic_DNA"/>
</dbReference>
<evidence type="ECO:0000313" key="2">
    <source>
        <dbReference type="EMBL" id="KDN52009.1"/>
    </source>
</evidence>
<dbReference type="Proteomes" id="UP000027361">
    <property type="component" value="Unassembled WGS sequence"/>
</dbReference>
<reference evidence="2 3" key="1">
    <citation type="submission" date="2014-05" db="EMBL/GenBank/DDBJ databases">
        <title>Draft genome sequence of a rare smut relative, Tilletiaria anomala UBC 951.</title>
        <authorList>
            <consortium name="DOE Joint Genome Institute"/>
            <person name="Toome M."/>
            <person name="Kuo A."/>
            <person name="Henrissat B."/>
            <person name="Lipzen A."/>
            <person name="Tritt A."/>
            <person name="Yoshinaga Y."/>
            <person name="Zane M."/>
            <person name="Barry K."/>
            <person name="Grigoriev I.V."/>
            <person name="Spatafora J.W."/>
            <person name="Aimea M.C."/>
        </authorList>
    </citation>
    <scope>NUCLEOTIDE SEQUENCE [LARGE SCALE GENOMIC DNA]</scope>
    <source>
        <strain evidence="2 3">UBC 951</strain>
    </source>
</reference>